<keyword evidence="1" id="KW-1133">Transmembrane helix</keyword>
<dbReference type="Proteomes" id="UP000822476">
    <property type="component" value="Unassembled WGS sequence"/>
</dbReference>
<keyword evidence="1" id="KW-0812">Transmembrane</keyword>
<keyword evidence="1" id="KW-0472">Membrane</keyword>
<feature type="transmembrane region" description="Helical" evidence="1">
    <location>
        <begin position="37"/>
        <end position="56"/>
    </location>
</feature>
<name>A0A8S9YIW3_9TREM</name>
<organism evidence="2 3">
    <name type="scientific">Paragonimus skrjabini miyazakii</name>
    <dbReference type="NCBI Taxonomy" id="59628"/>
    <lineage>
        <taxon>Eukaryota</taxon>
        <taxon>Metazoa</taxon>
        <taxon>Spiralia</taxon>
        <taxon>Lophotrochozoa</taxon>
        <taxon>Platyhelminthes</taxon>
        <taxon>Trematoda</taxon>
        <taxon>Digenea</taxon>
        <taxon>Plagiorchiida</taxon>
        <taxon>Troglotremata</taxon>
        <taxon>Troglotrematidae</taxon>
        <taxon>Paragonimus</taxon>
    </lineage>
</organism>
<comment type="caution">
    <text evidence="2">The sequence shown here is derived from an EMBL/GenBank/DDBJ whole genome shotgun (WGS) entry which is preliminary data.</text>
</comment>
<gene>
    <name evidence="2" type="ORF">EG68_10776</name>
</gene>
<evidence type="ECO:0000256" key="1">
    <source>
        <dbReference type="SAM" id="Phobius"/>
    </source>
</evidence>
<keyword evidence="3" id="KW-1185">Reference proteome</keyword>
<accession>A0A8S9YIW3</accession>
<protein>
    <submittedName>
        <fullName evidence="2">Uncharacterized protein</fullName>
    </submittedName>
</protein>
<reference evidence="2" key="1">
    <citation type="submission" date="2019-07" db="EMBL/GenBank/DDBJ databases">
        <title>Annotation for the trematode Paragonimus miyazaki's.</title>
        <authorList>
            <person name="Choi Y.-J."/>
        </authorList>
    </citation>
    <scope>NUCLEOTIDE SEQUENCE</scope>
    <source>
        <strain evidence="2">Japan</strain>
    </source>
</reference>
<sequence>MVRRMMKKTIAMITTGSGSKKNSGPGRVSRKKLKLHILYKIVLPVSQILLLTFVGIQRLQARFPRRLRKSYLLMYRLNSMLTYATATWLVSPYRYPPPCDTVPPYRIPLTLCTL</sequence>
<proteinExistence type="predicted"/>
<dbReference type="AlphaFoldDB" id="A0A8S9YIW3"/>
<evidence type="ECO:0000313" key="3">
    <source>
        <dbReference type="Proteomes" id="UP000822476"/>
    </source>
</evidence>
<dbReference type="EMBL" id="JTDE01007302">
    <property type="protein sequence ID" value="KAF7239943.1"/>
    <property type="molecule type" value="Genomic_DNA"/>
</dbReference>
<evidence type="ECO:0000313" key="2">
    <source>
        <dbReference type="EMBL" id="KAF7239943.1"/>
    </source>
</evidence>